<accession>A0A2N5ZL21</accession>
<evidence type="ECO:0000256" key="1">
    <source>
        <dbReference type="SAM" id="Phobius"/>
    </source>
</evidence>
<keyword evidence="1" id="KW-1133">Transmembrane helix</keyword>
<protein>
    <submittedName>
        <fullName evidence="2">Uncharacterized protein</fullName>
    </submittedName>
</protein>
<feature type="transmembrane region" description="Helical" evidence="1">
    <location>
        <begin position="12"/>
        <end position="33"/>
    </location>
</feature>
<reference evidence="2 3" key="1">
    <citation type="submission" date="2017-11" db="EMBL/GenBank/DDBJ databases">
        <title>Genome-resolved metagenomics identifies genetic mobility, metabolic interactions, and unexpected diversity in perchlorate-reducing communities.</title>
        <authorList>
            <person name="Barnum T.P."/>
            <person name="Figueroa I.A."/>
            <person name="Carlstrom C.I."/>
            <person name="Lucas L.N."/>
            <person name="Engelbrektson A.L."/>
            <person name="Coates J.D."/>
        </authorList>
    </citation>
    <scope>NUCLEOTIDE SEQUENCE [LARGE SCALE GENOMIC DNA]</scope>
    <source>
        <strain evidence="2">BM706</strain>
    </source>
</reference>
<keyword evidence="1" id="KW-0472">Membrane</keyword>
<dbReference type="EMBL" id="PKTG01000034">
    <property type="protein sequence ID" value="PLX19334.1"/>
    <property type="molecule type" value="Genomic_DNA"/>
</dbReference>
<keyword evidence="1" id="KW-0812">Transmembrane</keyword>
<evidence type="ECO:0000313" key="2">
    <source>
        <dbReference type="EMBL" id="PLX19334.1"/>
    </source>
</evidence>
<comment type="caution">
    <text evidence="2">The sequence shown here is derived from an EMBL/GenBank/DDBJ whole genome shotgun (WGS) entry which is preliminary data.</text>
</comment>
<dbReference type="AlphaFoldDB" id="A0A2N5ZL21"/>
<gene>
    <name evidence="2" type="ORF">C0601_02145</name>
</gene>
<evidence type="ECO:0000313" key="3">
    <source>
        <dbReference type="Proteomes" id="UP000234857"/>
    </source>
</evidence>
<dbReference type="Proteomes" id="UP000234857">
    <property type="component" value="Unassembled WGS sequence"/>
</dbReference>
<name>A0A2N5ZL21_MUIH1</name>
<proteinExistence type="predicted"/>
<organism evidence="2 3">
    <name type="scientific">Muiribacterium halophilum</name>
    <dbReference type="NCBI Taxonomy" id="2053465"/>
    <lineage>
        <taxon>Bacteria</taxon>
        <taxon>Candidatus Muiribacteriota</taxon>
        <taxon>Candidatus Muiribacteriia</taxon>
        <taxon>Candidatus Muiribacteriales</taxon>
        <taxon>Candidatus Muiribacteriaceae</taxon>
        <taxon>Candidatus Muiribacterium</taxon>
    </lineage>
</organism>
<sequence>MKSIRRNAFTAVELMVVVSLAFIILILVSNSFFQNIYNIKDGESINAAEFEKFMIWKNISIYLNILQCRYSLKKEGYVPAEKARIEFSGKNGKGYSQIKMIDFSFPDGVEKEIIYKIEDKNIIRIRDGKDYTVSSNFNEGIFKYTENSFTLTGTIKILTERTKNEYEVPIDFRFEIDKRNVDVSFE</sequence>